<evidence type="ECO:0000256" key="9">
    <source>
        <dbReference type="ARBA" id="ARBA00023157"/>
    </source>
</evidence>
<dbReference type="GO" id="GO:0015026">
    <property type="term" value="F:coreceptor activity"/>
    <property type="evidence" value="ECO:0007669"/>
    <property type="project" value="InterPro"/>
</dbReference>
<evidence type="ECO:0000256" key="6">
    <source>
        <dbReference type="ARBA" id="ARBA00022729"/>
    </source>
</evidence>
<name>A0A8C5NBT4_GOUWI</name>
<accession>A0A8C5NBT4</accession>
<evidence type="ECO:0000313" key="16">
    <source>
        <dbReference type="Proteomes" id="UP000694680"/>
    </source>
</evidence>
<keyword evidence="4" id="KW-1003">Cell membrane</keyword>
<dbReference type="OrthoDB" id="10007519at2759"/>
<dbReference type="GO" id="GO:0032870">
    <property type="term" value="P:cellular response to hormone stimulus"/>
    <property type="evidence" value="ECO:0007669"/>
    <property type="project" value="TreeGrafter"/>
</dbReference>
<organism evidence="15 16">
    <name type="scientific">Gouania willdenowi</name>
    <name type="common">Blunt-snouted clingfish</name>
    <name type="synonym">Lepadogaster willdenowi</name>
    <dbReference type="NCBI Taxonomy" id="441366"/>
    <lineage>
        <taxon>Eukaryota</taxon>
        <taxon>Metazoa</taxon>
        <taxon>Chordata</taxon>
        <taxon>Craniata</taxon>
        <taxon>Vertebrata</taxon>
        <taxon>Euteleostomi</taxon>
        <taxon>Actinopterygii</taxon>
        <taxon>Neopterygii</taxon>
        <taxon>Teleostei</taxon>
        <taxon>Neoteleostei</taxon>
        <taxon>Acanthomorphata</taxon>
        <taxon>Ovalentaria</taxon>
        <taxon>Blenniimorphae</taxon>
        <taxon>Blenniiformes</taxon>
        <taxon>Gobiesocoidei</taxon>
        <taxon>Gobiesocidae</taxon>
        <taxon>Gobiesocinae</taxon>
        <taxon>Gouania</taxon>
    </lineage>
</organism>
<dbReference type="PANTHER" id="PTHR14076">
    <property type="entry name" value="RECEPTOR ACTIVITY MODIFYING PROTEIN RAMP"/>
    <property type="match status" value="1"/>
</dbReference>
<keyword evidence="6" id="KW-0732">Signal</keyword>
<dbReference type="GO" id="GO:0005886">
    <property type="term" value="C:plasma membrane"/>
    <property type="evidence" value="ECO:0007669"/>
    <property type="project" value="UniProtKB-SubCell"/>
</dbReference>
<reference evidence="15" key="1">
    <citation type="submission" date="2020-06" db="EMBL/GenBank/DDBJ databases">
        <authorList>
            <consortium name="Wellcome Sanger Institute Data Sharing"/>
        </authorList>
    </citation>
    <scope>NUCLEOTIDE SEQUENCE [LARGE SCALE GENOMIC DNA]</scope>
</reference>
<evidence type="ECO:0000313" key="15">
    <source>
        <dbReference type="Ensembl" id="ENSGWIP00000043765.1"/>
    </source>
</evidence>
<dbReference type="Ensembl" id="ENSGWIT00000047464.1">
    <property type="protein sequence ID" value="ENSGWIP00000043765.1"/>
    <property type="gene ID" value="ENSGWIG00000021835.1"/>
</dbReference>
<reference evidence="15" key="2">
    <citation type="submission" date="2025-08" db="UniProtKB">
        <authorList>
            <consortium name="Ensembl"/>
        </authorList>
    </citation>
    <scope>IDENTIFICATION</scope>
</reference>
<dbReference type="Proteomes" id="UP000694680">
    <property type="component" value="Chromosome 2"/>
</dbReference>
<comment type="subunit">
    <text evidence="13">Heterodimer of CALCRL and RAMP1; the interaction induces allosteric modulation of CALCRL function and CGRP1/CALCA and CGRP2/CALCB ligand specificity. Heterodimer of CALCR and RAMP1; interaction forms the AMYR1 receptor complex for amylin/IAPP and CGRP1/CALCA ligands.</text>
</comment>
<keyword evidence="3" id="KW-0813">Transport</keyword>
<dbReference type="Gene3D" id="1.10.150.510">
    <property type="entry name" value="Receptor activity modifying family"/>
    <property type="match status" value="1"/>
</dbReference>
<evidence type="ECO:0000256" key="12">
    <source>
        <dbReference type="ARBA" id="ARBA00049570"/>
    </source>
</evidence>
<dbReference type="GO" id="GO:0009986">
    <property type="term" value="C:cell surface"/>
    <property type="evidence" value="ECO:0007669"/>
    <property type="project" value="TreeGrafter"/>
</dbReference>
<evidence type="ECO:0000256" key="10">
    <source>
        <dbReference type="ARBA" id="ARBA00023170"/>
    </source>
</evidence>
<dbReference type="AlphaFoldDB" id="A0A8C5NBT4"/>
<proteinExistence type="inferred from homology"/>
<comment type="similarity">
    <text evidence="2">Belongs to the RAMP family.</text>
</comment>
<evidence type="ECO:0000256" key="5">
    <source>
        <dbReference type="ARBA" id="ARBA00022692"/>
    </source>
</evidence>
<feature type="transmembrane region" description="Helical" evidence="14">
    <location>
        <begin position="120"/>
        <end position="141"/>
    </location>
</feature>
<dbReference type="GO" id="GO:0007186">
    <property type="term" value="P:G protein-coupled receptor signaling pathway"/>
    <property type="evidence" value="ECO:0007669"/>
    <property type="project" value="TreeGrafter"/>
</dbReference>
<sequence>MVVESVSPVRAVFVLLMAAAHVFSFVSACDRGFYQRIISDLCLAKFTLDIGGVDRSLWCSWPDTLEIYEGLTNCTYQVALRMDCYWPNQVVDRFFMEVHQIYFHDCSLTGRLIHDPPVSVLAPFIAVPVFITLFMTAVVVWRSKRTKGVL</sequence>
<dbReference type="InterPro" id="IPR006985">
    <property type="entry name" value="RAMP"/>
</dbReference>
<evidence type="ECO:0000256" key="7">
    <source>
        <dbReference type="ARBA" id="ARBA00022989"/>
    </source>
</evidence>
<keyword evidence="7 14" id="KW-1133">Transmembrane helix</keyword>
<dbReference type="Pfam" id="PF04901">
    <property type="entry name" value="RAMP"/>
    <property type="match status" value="1"/>
</dbReference>
<protein>
    <recommendedName>
        <fullName evidence="11">Receptor activity-modifying protein 1</fullName>
    </recommendedName>
</protein>
<comment type="subcellular location">
    <subcellularLocation>
        <location evidence="1">Cell membrane</location>
        <topology evidence="1">Single-pass type I membrane protein</topology>
    </subcellularLocation>
</comment>
<dbReference type="PANTHER" id="PTHR14076:SF3">
    <property type="entry name" value="RECEPTOR ACTIVITY-MODIFYING PROTEIN 1"/>
    <property type="match status" value="1"/>
</dbReference>
<keyword evidence="9" id="KW-1015">Disulfide bond</keyword>
<dbReference type="GO" id="GO:0043235">
    <property type="term" value="C:receptor complex"/>
    <property type="evidence" value="ECO:0007669"/>
    <property type="project" value="TreeGrafter"/>
</dbReference>
<dbReference type="GO" id="GO:0008277">
    <property type="term" value="P:regulation of G protein-coupled receptor signaling pathway"/>
    <property type="evidence" value="ECO:0007669"/>
    <property type="project" value="InterPro"/>
</dbReference>
<reference evidence="15" key="3">
    <citation type="submission" date="2025-09" db="UniProtKB">
        <authorList>
            <consortium name="Ensembl"/>
        </authorList>
    </citation>
    <scope>IDENTIFICATION</scope>
</reference>
<dbReference type="RefSeq" id="XP_028322423.1">
    <property type="nucleotide sequence ID" value="XM_028466622.1"/>
</dbReference>
<evidence type="ECO:0000256" key="4">
    <source>
        <dbReference type="ARBA" id="ARBA00022475"/>
    </source>
</evidence>
<evidence type="ECO:0000256" key="13">
    <source>
        <dbReference type="ARBA" id="ARBA00049674"/>
    </source>
</evidence>
<comment type="function">
    <text evidence="12">Accessory protein that interacts with and modulates the function of G-protein coupled receptors including calcitonin gene-related peptide type 1 receptor (CALCRL) and calcitonin receptor (CALCR). Required for the transport of CALCRL to the plasma membrane. Together with CALCRL, form the receptor complex for the calcitonin gene-related peptides CGRP1/CALCA and CGRP2/CALCB. Together with CALCR, form the AMYR1 receptor complex for amylin/IAPP and CGRP1/CALCA.</text>
</comment>
<evidence type="ECO:0000256" key="2">
    <source>
        <dbReference type="ARBA" id="ARBA00007087"/>
    </source>
</evidence>
<dbReference type="GeneID" id="114475635"/>
<evidence type="ECO:0000256" key="3">
    <source>
        <dbReference type="ARBA" id="ARBA00022448"/>
    </source>
</evidence>
<keyword evidence="10" id="KW-0675">Receptor</keyword>
<keyword evidence="5 14" id="KW-0812">Transmembrane</keyword>
<evidence type="ECO:0000256" key="1">
    <source>
        <dbReference type="ARBA" id="ARBA00004251"/>
    </source>
</evidence>
<evidence type="ECO:0000256" key="14">
    <source>
        <dbReference type="SAM" id="Phobius"/>
    </source>
</evidence>
<evidence type="ECO:0000256" key="11">
    <source>
        <dbReference type="ARBA" id="ARBA00041071"/>
    </source>
</evidence>
<keyword evidence="16" id="KW-1185">Reference proteome</keyword>
<dbReference type="GO" id="GO:0072659">
    <property type="term" value="P:protein localization to plasma membrane"/>
    <property type="evidence" value="ECO:0007669"/>
    <property type="project" value="TreeGrafter"/>
</dbReference>
<dbReference type="GO" id="GO:0006816">
    <property type="term" value="P:calcium ion transport"/>
    <property type="evidence" value="ECO:0007669"/>
    <property type="project" value="TreeGrafter"/>
</dbReference>
<gene>
    <name evidence="15" type="primary">LOC114475635</name>
</gene>
<dbReference type="GO" id="GO:0006886">
    <property type="term" value="P:intracellular protein transport"/>
    <property type="evidence" value="ECO:0007669"/>
    <property type="project" value="InterPro"/>
</dbReference>
<evidence type="ECO:0000256" key="8">
    <source>
        <dbReference type="ARBA" id="ARBA00023136"/>
    </source>
</evidence>
<dbReference type="GO" id="GO:0031623">
    <property type="term" value="P:receptor internalization"/>
    <property type="evidence" value="ECO:0007669"/>
    <property type="project" value="TreeGrafter"/>
</dbReference>
<dbReference type="InterPro" id="IPR038126">
    <property type="entry name" value="RAMP_sf"/>
</dbReference>
<keyword evidence="8 14" id="KW-0472">Membrane</keyword>